<dbReference type="Pfam" id="PF00646">
    <property type="entry name" value="F-box"/>
    <property type="match status" value="1"/>
</dbReference>
<dbReference type="AlphaFoldDB" id="A0AAV5SQQ8"/>
<keyword evidence="5" id="KW-1185">Reference proteome</keyword>
<dbReference type="EMBL" id="BTSX01000002">
    <property type="protein sequence ID" value="GMS85531.1"/>
    <property type="molecule type" value="Genomic_DNA"/>
</dbReference>
<evidence type="ECO:0000259" key="2">
    <source>
        <dbReference type="PROSITE" id="PS50181"/>
    </source>
</evidence>
<feature type="non-terminal residue" evidence="4">
    <location>
        <position position="1"/>
    </location>
</feature>
<feature type="signal peptide" evidence="1">
    <location>
        <begin position="1"/>
        <end position="17"/>
    </location>
</feature>
<dbReference type="InterPro" id="IPR001810">
    <property type="entry name" value="F-box_dom"/>
</dbReference>
<reference evidence="4" key="1">
    <citation type="submission" date="2023-10" db="EMBL/GenBank/DDBJ databases">
        <title>Genome assembly of Pristionchus species.</title>
        <authorList>
            <person name="Yoshida K."/>
            <person name="Sommer R.J."/>
        </authorList>
    </citation>
    <scope>NUCLEOTIDE SEQUENCE</scope>
    <source>
        <strain evidence="4">RS0144</strain>
    </source>
</reference>
<gene>
    <name evidence="3" type="ORF">PENTCL1PPCAC_7702</name>
    <name evidence="4" type="ORF">PENTCL1PPCAC_7706</name>
</gene>
<feature type="chain" id="PRO_5044714678" description="F-box domain-containing protein" evidence="1">
    <location>
        <begin position="18"/>
        <end position="182"/>
    </location>
</feature>
<evidence type="ECO:0000313" key="4">
    <source>
        <dbReference type="EMBL" id="GMS85531.1"/>
    </source>
</evidence>
<evidence type="ECO:0000313" key="3">
    <source>
        <dbReference type="EMBL" id="GMS85527.1"/>
    </source>
</evidence>
<feature type="domain" description="F-box" evidence="2">
    <location>
        <begin position="19"/>
        <end position="67"/>
    </location>
</feature>
<proteinExistence type="predicted"/>
<name>A0AAV5SQQ8_9BILA</name>
<dbReference type="Proteomes" id="UP001432027">
    <property type="component" value="Unassembled WGS sequence"/>
</dbReference>
<organism evidence="4 5">
    <name type="scientific">Pristionchus entomophagus</name>
    <dbReference type="NCBI Taxonomy" id="358040"/>
    <lineage>
        <taxon>Eukaryota</taxon>
        <taxon>Metazoa</taxon>
        <taxon>Ecdysozoa</taxon>
        <taxon>Nematoda</taxon>
        <taxon>Chromadorea</taxon>
        <taxon>Rhabditida</taxon>
        <taxon>Rhabditina</taxon>
        <taxon>Diplogasteromorpha</taxon>
        <taxon>Diplogasteroidea</taxon>
        <taxon>Neodiplogasteridae</taxon>
        <taxon>Pristionchus</taxon>
    </lineage>
</organism>
<evidence type="ECO:0000313" key="5">
    <source>
        <dbReference type="Proteomes" id="UP001432027"/>
    </source>
</evidence>
<protein>
    <recommendedName>
        <fullName evidence="2">F-box domain-containing protein</fullName>
    </recommendedName>
</protein>
<sequence length="182" mass="21063">LFVLLTSLYLFLNSVMESRMDILSLPDVFLRQMMRTMKIKDRLNLRLTCRTFEKLVEETHAGYFREGFITQSSSADPHDSTFSLVIGDQKLDASKKDGLEAFFLLLGRLFNGISFEVFEFRLSGFAFTFPLFEIPSMGTEKVTEGKQVIEDEFLLKFADKLKADKLLFQVDTRAQLRMYACF</sequence>
<evidence type="ECO:0000256" key="1">
    <source>
        <dbReference type="SAM" id="SignalP"/>
    </source>
</evidence>
<accession>A0AAV5SQQ8</accession>
<dbReference type="EMBL" id="BTSX01000002">
    <property type="protein sequence ID" value="GMS85527.1"/>
    <property type="molecule type" value="Genomic_DNA"/>
</dbReference>
<comment type="caution">
    <text evidence="4">The sequence shown here is derived from an EMBL/GenBank/DDBJ whole genome shotgun (WGS) entry which is preliminary data.</text>
</comment>
<dbReference type="PROSITE" id="PS50181">
    <property type="entry name" value="FBOX"/>
    <property type="match status" value="1"/>
</dbReference>
<keyword evidence="1" id="KW-0732">Signal</keyword>